<keyword evidence="3" id="KW-1185">Reference proteome</keyword>
<protein>
    <submittedName>
        <fullName evidence="2">Uncharacterized protein</fullName>
    </submittedName>
</protein>
<dbReference type="AlphaFoldDB" id="A0A2A2CY57"/>
<dbReference type="Gene3D" id="3.60.15.10">
    <property type="entry name" value="Ribonuclease Z/Hydroxyacylglutathione hydrolase-like"/>
    <property type="match status" value="1"/>
</dbReference>
<feature type="region of interest" description="Disordered" evidence="1">
    <location>
        <begin position="184"/>
        <end position="218"/>
    </location>
</feature>
<dbReference type="EMBL" id="NSJV01000702">
    <property type="protein sequence ID" value="PAU44137.1"/>
    <property type="molecule type" value="Genomic_DNA"/>
</dbReference>
<name>A0A2A2CY57_9ACTN</name>
<dbReference type="InterPro" id="IPR052159">
    <property type="entry name" value="Competence_DNA_uptake"/>
</dbReference>
<dbReference type="InterPro" id="IPR036866">
    <property type="entry name" value="RibonucZ/Hydroxyglut_hydro"/>
</dbReference>
<dbReference type="PANTHER" id="PTHR30619">
    <property type="entry name" value="DNA INTERNALIZATION/COMPETENCE PROTEIN COMEC/REC2"/>
    <property type="match status" value="1"/>
</dbReference>
<sequence>MPVEVVFFNVGQGDCTFLWFYDKPGDTVGTHAVLIDCGSSQQVAPLNPFQGKTGMVDRLDSRIGDYMARLRNPDVLDCLIITHPDKDHFNLLRHVLQDQQSPPRLKYQIRAIRYGLTVDDYKEGNQSFVHDLIELWTTFVDRRGRRGVVTKPDFVTMPVDPEALVTGTRGAELLMVGAAVGVDPRSRRKYPKNPGKGKQTPEEKDEEKRTEGEKEKIANESSLVTLLQGDPEGNGDRQRVLLMADAVKLNEDYLGLGFAGGRLKRQSKLWLKLGHHGSRTSNTDEWLNYTTPDGLFVSTGVLVFSGGSGTFTDSNVNGRLLKTWKKVLKNNNIPPVNVSSGQQWGYVVHDDSNRRGEFIYAPTTDGLFSSMAMPPVRGGTKARGDAANWRGVDWHLRLDDPRPGSYEIWYE</sequence>
<dbReference type="RefSeq" id="WP_095585217.1">
    <property type="nucleotide sequence ID" value="NZ_JAJQQQ010000001.1"/>
</dbReference>
<dbReference type="SUPFAM" id="SSF56281">
    <property type="entry name" value="Metallo-hydrolase/oxidoreductase"/>
    <property type="match status" value="1"/>
</dbReference>
<evidence type="ECO:0000256" key="1">
    <source>
        <dbReference type="SAM" id="MobiDB-lite"/>
    </source>
</evidence>
<evidence type="ECO:0000313" key="2">
    <source>
        <dbReference type="EMBL" id="PAU44137.1"/>
    </source>
</evidence>
<dbReference type="Proteomes" id="UP000218944">
    <property type="component" value="Unassembled WGS sequence"/>
</dbReference>
<proteinExistence type="predicted"/>
<evidence type="ECO:0000313" key="3">
    <source>
        <dbReference type="Proteomes" id="UP000218944"/>
    </source>
</evidence>
<dbReference type="PANTHER" id="PTHR30619:SF1">
    <property type="entry name" value="RECOMBINATION PROTEIN 2"/>
    <property type="match status" value="1"/>
</dbReference>
<gene>
    <name evidence="2" type="ORF">CK936_36455</name>
</gene>
<feature type="compositionally biased region" description="Basic and acidic residues" evidence="1">
    <location>
        <begin position="199"/>
        <end position="218"/>
    </location>
</feature>
<comment type="caution">
    <text evidence="2">The sequence shown here is derived from an EMBL/GenBank/DDBJ whole genome shotgun (WGS) entry which is preliminary data.</text>
</comment>
<reference evidence="2 3" key="1">
    <citation type="submission" date="2017-08" db="EMBL/GenBank/DDBJ databases">
        <title>Genome sequence of Streptomyces albireticuli NRRL B-1670.</title>
        <authorList>
            <person name="Graham D.E."/>
            <person name="Mahan K.M."/>
            <person name="Klingeman D.M."/>
            <person name="Hettich R.L."/>
            <person name="Parry R.J."/>
            <person name="Spain J.C."/>
        </authorList>
    </citation>
    <scope>NUCLEOTIDE SEQUENCE [LARGE SCALE GENOMIC DNA]</scope>
    <source>
        <strain evidence="2 3">NRRL B-1670</strain>
    </source>
</reference>
<organism evidence="2 3">
    <name type="scientific">Streptomyces albireticuli</name>
    <dbReference type="NCBI Taxonomy" id="1940"/>
    <lineage>
        <taxon>Bacteria</taxon>
        <taxon>Bacillati</taxon>
        <taxon>Actinomycetota</taxon>
        <taxon>Actinomycetes</taxon>
        <taxon>Kitasatosporales</taxon>
        <taxon>Streptomycetaceae</taxon>
        <taxon>Streptomyces</taxon>
    </lineage>
</organism>
<accession>A0A2A2CY57</accession>